<dbReference type="PANTHER" id="PTHR12992:SF11">
    <property type="entry name" value="MITOCHONDRIAL COENZYME A DIPHOSPHATASE NUDT8"/>
    <property type="match status" value="1"/>
</dbReference>
<dbReference type="EMBL" id="CP049056">
    <property type="protein sequence ID" value="QIE55988.1"/>
    <property type="molecule type" value="Genomic_DNA"/>
</dbReference>
<dbReference type="Proteomes" id="UP000503336">
    <property type="component" value="Chromosome"/>
</dbReference>
<reference evidence="8 9" key="1">
    <citation type="submission" date="2020-02" db="EMBL/GenBank/DDBJ databases">
        <title>complete genome sequence of Rhodobacteraceae bacterium.</title>
        <authorList>
            <person name="Park J."/>
            <person name="Kim Y.-S."/>
            <person name="Kim K.-H."/>
        </authorList>
    </citation>
    <scope>NUCLEOTIDE SEQUENCE [LARGE SCALE GENOMIC DNA]</scope>
    <source>
        <strain evidence="8 9">RR4-56</strain>
    </source>
</reference>
<dbReference type="InterPro" id="IPR000086">
    <property type="entry name" value="NUDIX_hydrolase_dom"/>
</dbReference>
<feature type="domain" description="Nudix hydrolase" evidence="7">
    <location>
        <begin position="39"/>
        <end position="176"/>
    </location>
</feature>
<dbReference type="GO" id="GO:0046872">
    <property type="term" value="F:metal ion binding"/>
    <property type="evidence" value="ECO:0007669"/>
    <property type="project" value="UniProtKB-KW"/>
</dbReference>
<evidence type="ECO:0000256" key="2">
    <source>
        <dbReference type="ARBA" id="ARBA00001946"/>
    </source>
</evidence>
<evidence type="ECO:0000313" key="9">
    <source>
        <dbReference type="Proteomes" id="UP000503336"/>
    </source>
</evidence>
<proteinExistence type="predicted"/>
<dbReference type="InterPro" id="IPR015797">
    <property type="entry name" value="NUDIX_hydrolase-like_dom_sf"/>
</dbReference>
<keyword evidence="3" id="KW-0479">Metal-binding</keyword>
<evidence type="ECO:0000313" key="8">
    <source>
        <dbReference type="EMBL" id="QIE55988.1"/>
    </source>
</evidence>
<dbReference type="GO" id="GO:0010945">
    <property type="term" value="F:coenzyme A diphosphatase activity"/>
    <property type="evidence" value="ECO:0007669"/>
    <property type="project" value="InterPro"/>
</dbReference>
<dbReference type="SUPFAM" id="SSF55811">
    <property type="entry name" value="Nudix"/>
    <property type="match status" value="1"/>
</dbReference>
<evidence type="ECO:0000256" key="6">
    <source>
        <dbReference type="ARBA" id="ARBA00023211"/>
    </source>
</evidence>
<dbReference type="PANTHER" id="PTHR12992">
    <property type="entry name" value="NUDIX HYDROLASE"/>
    <property type="match status" value="1"/>
</dbReference>
<comment type="cofactor">
    <cofactor evidence="2">
        <name>Mg(2+)</name>
        <dbReference type="ChEBI" id="CHEBI:18420"/>
    </cofactor>
</comment>
<name>A0A7L5BYS9_9RHOB</name>
<evidence type="ECO:0000256" key="4">
    <source>
        <dbReference type="ARBA" id="ARBA00022801"/>
    </source>
</evidence>
<evidence type="ECO:0000256" key="3">
    <source>
        <dbReference type="ARBA" id="ARBA00022723"/>
    </source>
</evidence>
<organism evidence="8 9">
    <name type="scientific">Pikeienuella piscinae</name>
    <dbReference type="NCBI Taxonomy" id="2748098"/>
    <lineage>
        <taxon>Bacteria</taxon>
        <taxon>Pseudomonadati</taxon>
        <taxon>Pseudomonadota</taxon>
        <taxon>Alphaproteobacteria</taxon>
        <taxon>Rhodobacterales</taxon>
        <taxon>Paracoccaceae</taxon>
        <taxon>Pikeienuella</taxon>
    </lineage>
</organism>
<dbReference type="KEGG" id="hdh:G5B40_11305"/>
<keyword evidence="5" id="KW-0460">Magnesium</keyword>
<keyword evidence="4" id="KW-0378">Hydrolase</keyword>
<evidence type="ECO:0000256" key="5">
    <source>
        <dbReference type="ARBA" id="ARBA00022842"/>
    </source>
</evidence>
<dbReference type="PROSITE" id="PS51462">
    <property type="entry name" value="NUDIX"/>
    <property type="match status" value="1"/>
</dbReference>
<dbReference type="InterPro" id="IPR045121">
    <property type="entry name" value="CoAse"/>
</dbReference>
<sequence>MRRALTRTDIERAVRRTRARRSDYDLDPEFKIGVNRSRPLRPAAILCGLVERRRGLSVILTKRPETMREHAGQIAFPGGKIDPEDRDPVAAALREAEEEIGLASGAVEVIGPIDPYETGTGFRIEPIVGMVDPGFVPRLEPLEVEEAFEAPLDFLMDPVNLQLLSGTWGGRKRRYYAIPWNGRHIWGATAGMLKSLADRLAADENPGEEE</sequence>
<comment type="cofactor">
    <cofactor evidence="1">
        <name>Mn(2+)</name>
        <dbReference type="ChEBI" id="CHEBI:29035"/>
    </cofactor>
</comment>
<evidence type="ECO:0000256" key="1">
    <source>
        <dbReference type="ARBA" id="ARBA00001936"/>
    </source>
</evidence>
<gene>
    <name evidence="8" type="ORF">G5B40_11305</name>
</gene>
<keyword evidence="6" id="KW-0464">Manganese</keyword>
<dbReference type="AlphaFoldDB" id="A0A7L5BYS9"/>
<accession>A0A7L5BYS9</accession>
<dbReference type="Pfam" id="PF00293">
    <property type="entry name" value="NUDIX"/>
    <property type="match status" value="1"/>
</dbReference>
<keyword evidence="9" id="KW-1185">Reference proteome</keyword>
<evidence type="ECO:0000259" key="7">
    <source>
        <dbReference type="PROSITE" id="PS51462"/>
    </source>
</evidence>
<protein>
    <submittedName>
        <fullName evidence="8">CoA pyrophosphatase</fullName>
    </submittedName>
</protein>
<dbReference type="Gene3D" id="3.90.79.10">
    <property type="entry name" value="Nucleoside Triphosphate Pyrophosphohydrolase"/>
    <property type="match status" value="1"/>
</dbReference>
<dbReference type="CDD" id="cd03426">
    <property type="entry name" value="NUDIX_CoAse_Nudt7"/>
    <property type="match status" value="1"/>
</dbReference>